<dbReference type="Gene3D" id="2.40.170.20">
    <property type="entry name" value="TonB-dependent receptor, beta-barrel domain"/>
    <property type="match status" value="1"/>
</dbReference>
<dbReference type="InterPro" id="IPR036942">
    <property type="entry name" value="Beta-barrel_TonB_sf"/>
</dbReference>
<evidence type="ECO:0000256" key="11">
    <source>
        <dbReference type="ARBA" id="ARBA00023170"/>
    </source>
</evidence>
<evidence type="ECO:0000256" key="3">
    <source>
        <dbReference type="ARBA" id="ARBA00022448"/>
    </source>
</evidence>
<keyword evidence="5" id="KW-0410">Iron transport</keyword>
<keyword evidence="15" id="KW-0732">Signal</keyword>
<dbReference type="Proteomes" id="UP001334732">
    <property type="component" value="Chromosome"/>
</dbReference>
<evidence type="ECO:0000256" key="7">
    <source>
        <dbReference type="ARBA" id="ARBA00023004"/>
    </source>
</evidence>
<proteinExistence type="inferred from homology"/>
<dbReference type="PANTHER" id="PTHR32552:SF81">
    <property type="entry name" value="TONB-DEPENDENT OUTER MEMBRANE RECEPTOR"/>
    <property type="match status" value="1"/>
</dbReference>
<accession>A0ABZ1CLC8</accession>
<dbReference type="PANTHER" id="PTHR32552">
    <property type="entry name" value="FERRICHROME IRON RECEPTOR-RELATED"/>
    <property type="match status" value="1"/>
</dbReference>
<keyword evidence="3 13" id="KW-0813">Transport</keyword>
<dbReference type="InterPro" id="IPR037066">
    <property type="entry name" value="Plug_dom_sf"/>
</dbReference>
<evidence type="ECO:0000259" key="16">
    <source>
        <dbReference type="Pfam" id="PF00593"/>
    </source>
</evidence>
<dbReference type="InterPro" id="IPR012910">
    <property type="entry name" value="Plug_dom"/>
</dbReference>
<dbReference type="Gene3D" id="2.170.130.10">
    <property type="entry name" value="TonB-dependent receptor, plug domain"/>
    <property type="match status" value="1"/>
</dbReference>
<feature type="chain" id="PRO_5046212969" evidence="15">
    <location>
        <begin position="22"/>
        <end position="716"/>
    </location>
</feature>
<evidence type="ECO:0000256" key="1">
    <source>
        <dbReference type="ARBA" id="ARBA00004571"/>
    </source>
</evidence>
<dbReference type="RefSeq" id="WP_324780717.1">
    <property type="nucleotide sequence ID" value="NZ_CP141769.1"/>
</dbReference>
<organism evidence="18 19">
    <name type="scientific">Thiobacillus sedimenti</name>
    <dbReference type="NCBI Taxonomy" id="3110231"/>
    <lineage>
        <taxon>Bacteria</taxon>
        <taxon>Pseudomonadati</taxon>
        <taxon>Pseudomonadota</taxon>
        <taxon>Betaproteobacteria</taxon>
        <taxon>Nitrosomonadales</taxon>
        <taxon>Thiobacillaceae</taxon>
        <taxon>Thiobacillus</taxon>
    </lineage>
</organism>
<evidence type="ECO:0000256" key="2">
    <source>
        <dbReference type="ARBA" id="ARBA00009810"/>
    </source>
</evidence>
<keyword evidence="6 13" id="KW-0812">Transmembrane</keyword>
<evidence type="ECO:0000313" key="18">
    <source>
        <dbReference type="EMBL" id="WRS40187.1"/>
    </source>
</evidence>
<dbReference type="SUPFAM" id="SSF56935">
    <property type="entry name" value="Porins"/>
    <property type="match status" value="1"/>
</dbReference>
<name>A0ABZ1CLC8_9PROT</name>
<keyword evidence="11 18" id="KW-0675">Receptor</keyword>
<dbReference type="Pfam" id="PF07715">
    <property type="entry name" value="Plug"/>
    <property type="match status" value="1"/>
</dbReference>
<dbReference type="InterPro" id="IPR000531">
    <property type="entry name" value="Beta-barrel_TonB"/>
</dbReference>
<comment type="similarity">
    <text evidence="2 13 14">Belongs to the TonB-dependent receptor family.</text>
</comment>
<evidence type="ECO:0000259" key="17">
    <source>
        <dbReference type="Pfam" id="PF07715"/>
    </source>
</evidence>
<keyword evidence="19" id="KW-1185">Reference proteome</keyword>
<feature type="domain" description="TonB-dependent receptor plug" evidence="17">
    <location>
        <begin position="44"/>
        <end position="150"/>
    </location>
</feature>
<evidence type="ECO:0000256" key="14">
    <source>
        <dbReference type="RuleBase" id="RU003357"/>
    </source>
</evidence>
<dbReference type="InterPro" id="IPR039426">
    <property type="entry name" value="TonB-dep_rcpt-like"/>
</dbReference>
<keyword evidence="4 13" id="KW-1134">Transmembrane beta strand</keyword>
<feature type="signal peptide" evidence="15">
    <location>
        <begin position="1"/>
        <end position="21"/>
    </location>
</feature>
<keyword evidence="12 13" id="KW-0998">Cell outer membrane</keyword>
<evidence type="ECO:0000256" key="9">
    <source>
        <dbReference type="ARBA" id="ARBA00023077"/>
    </source>
</evidence>
<evidence type="ECO:0000256" key="4">
    <source>
        <dbReference type="ARBA" id="ARBA00022452"/>
    </source>
</evidence>
<reference evidence="18 19" key="1">
    <citation type="submission" date="2023-12" db="EMBL/GenBank/DDBJ databases">
        <title>Thiobacillus sedimentum sp. nov., a chemolithoautotrophic sulfur-oxidizing bacterium isolated from freshwater sediment.</title>
        <authorList>
            <person name="Luo J."/>
            <person name="Dai C."/>
        </authorList>
    </citation>
    <scope>NUCLEOTIDE SEQUENCE [LARGE SCALE GENOMIC DNA]</scope>
    <source>
        <strain evidence="18 19">SCUT-2</strain>
    </source>
</reference>
<evidence type="ECO:0000256" key="8">
    <source>
        <dbReference type="ARBA" id="ARBA00023065"/>
    </source>
</evidence>
<evidence type="ECO:0000256" key="6">
    <source>
        <dbReference type="ARBA" id="ARBA00022692"/>
    </source>
</evidence>
<evidence type="ECO:0000256" key="15">
    <source>
        <dbReference type="SAM" id="SignalP"/>
    </source>
</evidence>
<sequence>MKLNPIPLALAGVLFAPAAWSADSGESALPEMTVTGTREGELLSETPATVDVVKDRTLRETRPTHPKDVLNQVPGVWISNLSGEGHSTAIRQPLTTSPVYLYLEDGIPTRSTGFFNHNALYEINVPQAGGIEVMKGPGSALYGSDAIGGTINVLTRTPPKSAEFEASAEAGAFGWKRALMSGGNAKGDDAWRASLNLTHTDGWQDDAGYDRQTGTTRWDRALGDDALLKTVLSFSKVDQQHVGKLSAGEFAATPRANNVPFSYRQVDALRLSTAYERETADTLISITPYFRDDSMEIIPNWSVSYDPSRYVTQNRSFGFLSKYRRDFQPLRARLIVGLDFDYSPGSRDEDSIRLDKLANAYGGTSYSLNTGVAPVKIYEYDVNYRGISPYVHGEASLTERLRVTAGLRYDDMQYDYTNRFNNGVAGATQGAPGPYPASGWYGHVASTTVGYSHWGPKLGATYAFSDALSGFASYSNSFRAPSEGQVFRGSRESTAPKAQAAAESLLDLRPVVVDNLELGLRGKSGRGLRYEASVYHMTKRDDIVSYIDPVTQGRTVVNAGKTLHRGIELGLGAPLARDWQLDVSLSYARHTYEEWVAAVNGQNIDYSGKEMEAAPRVIANTRLTYAPGYLNGGRVQLEWFRLGSYWLDAANTGKYGGHDLVNLRANYPFGKGMEVFGSISNLFDKRYAETADGTGAAPTYTAGLPRLAILGLQAKW</sequence>
<keyword evidence="8" id="KW-0406">Ion transport</keyword>
<gene>
    <name evidence="18" type="ORF">VA613_04785</name>
</gene>
<evidence type="ECO:0000313" key="19">
    <source>
        <dbReference type="Proteomes" id="UP001334732"/>
    </source>
</evidence>
<dbReference type="Pfam" id="PF00593">
    <property type="entry name" value="TonB_dep_Rec_b-barrel"/>
    <property type="match status" value="1"/>
</dbReference>
<feature type="domain" description="TonB-dependent receptor-like beta-barrel" evidence="16">
    <location>
        <begin position="210"/>
        <end position="682"/>
    </location>
</feature>
<keyword evidence="10 13" id="KW-0472">Membrane</keyword>
<dbReference type="EMBL" id="CP141769">
    <property type="protein sequence ID" value="WRS40187.1"/>
    <property type="molecule type" value="Genomic_DNA"/>
</dbReference>
<dbReference type="CDD" id="cd01347">
    <property type="entry name" value="ligand_gated_channel"/>
    <property type="match status" value="1"/>
</dbReference>
<dbReference type="PROSITE" id="PS52016">
    <property type="entry name" value="TONB_DEPENDENT_REC_3"/>
    <property type="match status" value="1"/>
</dbReference>
<evidence type="ECO:0000256" key="5">
    <source>
        <dbReference type="ARBA" id="ARBA00022496"/>
    </source>
</evidence>
<comment type="subcellular location">
    <subcellularLocation>
        <location evidence="1 13">Cell outer membrane</location>
        <topology evidence="1 13">Multi-pass membrane protein</topology>
    </subcellularLocation>
</comment>
<keyword evidence="7" id="KW-0408">Iron</keyword>
<keyword evidence="9 14" id="KW-0798">TonB box</keyword>
<evidence type="ECO:0000256" key="13">
    <source>
        <dbReference type="PROSITE-ProRule" id="PRU01360"/>
    </source>
</evidence>
<evidence type="ECO:0000256" key="12">
    <source>
        <dbReference type="ARBA" id="ARBA00023237"/>
    </source>
</evidence>
<protein>
    <submittedName>
        <fullName evidence="18">TonB-dependent receptor</fullName>
    </submittedName>
</protein>
<evidence type="ECO:0000256" key="10">
    <source>
        <dbReference type="ARBA" id="ARBA00023136"/>
    </source>
</evidence>